<evidence type="ECO:0000256" key="5">
    <source>
        <dbReference type="ARBA" id="ARBA00022989"/>
    </source>
</evidence>
<feature type="transmembrane region" description="Helical" evidence="7">
    <location>
        <begin position="332"/>
        <end position="355"/>
    </location>
</feature>
<dbReference type="SUPFAM" id="SSF103473">
    <property type="entry name" value="MFS general substrate transporter"/>
    <property type="match status" value="1"/>
</dbReference>
<dbReference type="PRINTS" id="PR01035">
    <property type="entry name" value="TCRTETA"/>
</dbReference>
<dbReference type="CDD" id="cd17472">
    <property type="entry name" value="MFS_YajR_like"/>
    <property type="match status" value="1"/>
</dbReference>
<sequence>MKEIVKKVLPLSLIVALRFFGLFIVLAVLSQYALQLPGGTAFLAGVAVGGYAFTQAVLQVPYGVLSDKIGRKKTILIGLLVFAAGSVICAVADNIYVLLLGRFLQGAGAIGSVVTAMIADYVREDERAHAMAVMGMVIALSFAAAMIIGPIIGGLYSVKALFWLTAILALLALGILFTAVPEPPKIVHHYSEEEAKIKHVFKDKDLVRMYITFLFHSSTMAIAFFLIPILMKQKFNMGPEHYWKVYLPAVIFGILSMGPAAVFGEKYHRGKEVFIVSILFIAASFALMGFSNSFLLFSVGAVFFFIGFNMFEPLLQSFVSKFAKVHQKGAALGVANTFAYIGIFLGGAIGGLLYQYGHEKAVAIFVLLVCVVWIYWIVGMRNPGVRANLFLDFDLYDKEKLPGLKVMEGVTDFYVNETEEIIVVKYDSEKLDEDTIKDFLRKES</sequence>
<dbReference type="InterPro" id="IPR036259">
    <property type="entry name" value="MFS_trans_sf"/>
</dbReference>
<dbReference type="InterPro" id="IPR020846">
    <property type="entry name" value="MFS_dom"/>
</dbReference>
<dbReference type="GO" id="GO:0005886">
    <property type="term" value="C:plasma membrane"/>
    <property type="evidence" value="ECO:0007669"/>
    <property type="project" value="UniProtKB-SubCell"/>
</dbReference>
<evidence type="ECO:0000259" key="8">
    <source>
        <dbReference type="PROSITE" id="PS50850"/>
    </source>
</evidence>
<dbReference type="PANTHER" id="PTHR23517:SF2">
    <property type="entry name" value="MULTIDRUG RESISTANCE PROTEIN MDTH"/>
    <property type="match status" value="1"/>
</dbReference>
<protein>
    <submittedName>
        <fullName evidence="9">Predicted arabinose efflux permease, MFS family</fullName>
    </submittedName>
</protein>
<feature type="transmembrane region" description="Helical" evidence="7">
    <location>
        <begin position="74"/>
        <end position="97"/>
    </location>
</feature>
<keyword evidence="4 7" id="KW-0812">Transmembrane</keyword>
<evidence type="ECO:0000256" key="6">
    <source>
        <dbReference type="ARBA" id="ARBA00023136"/>
    </source>
</evidence>
<accession>A0A1W1WQI4</accession>
<keyword evidence="2" id="KW-0813">Transport</keyword>
<evidence type="ECO:0000313" key="9">
    <source>
        <dbReference type="EMBL" id="SMC08482.1"/>
    </source>
</evidence>
<feature type="transmembrane region" description="Helical" evidence="7">
    <location>
        <begin position="40"/>
        <end position="62"/>
    </location>
</feature>
<evidence type="ECO:0000256" key="3">
    <source>
        <dbReference type="ARBA" id="ARBA00022475"/>
    </source>
</evidence>
<dbReference type="InterPro" id="IPR001958">
    <property type="entry name" value="Tet-R_TetA/multi-R_MdtG-like"/>
</dbReference>
<feature type="transmembrane region" description="Helical" evidence="7">
    <location>
        <begin position="243"/>
        <end position="263"/>
    </location>
</feature>
<dbReference type="RefSeq" id="WP_084274761.1">
    <property type="nucleotide sequence ID" value="NZ_FWWZ01000001.1"/>
</dbReference>
<feature type="transmembrane region" description="Helical" evidence="7">
    <location>
        <begin position="12"/>
        <end position="34"/>
    </location>
</feature>
<dbReference type="EMBL" id="FWWZ01000001">
    <property type="protein sequence ID" value="SMC08482.1"/>
    <property type="molecule type" value="Genomic_DNA"/>
</dbReference>
<feature type="transmembrane region" description="Helical" evidence="7">
    <location>
        <begin position="270"/>
        <end position="288"/>
    </location>
</feature>
<feature type="domain" description="Major facilitator superfamily (MFS) profile" evidence="8">
    <location>
        <begin position="7"/>
        <end position="384"/>
    </location>
</feature>
<feature type="transmembrane region" description="Helical" evidence="7">
    <location>
        <begin position="134"/>
        <end position="155"/>
    </location>
</feature>
<dbReference type="Gene3D" id="1.20.1250.20">
    <property type="entry name" value="MFS general substrate transporter like domains"/>
    <property type="match status" value="1"/>
</dbReference>
<comment type="subcellular location">
    <subcellularLocation>
        <location evidence="1">Cell membrane</location>
        <topology evidence="1">Multi-pass membrane protein</topology>
    </subcellularLocation>
</comment>
<keyword evidence="3" id="KW-1003">Cell membrane</keyword>
<name>A0A1W1WQI4_9BACT</name>
<dbReference type="Proteomes" id="UP000192602">
    <property type="component" value="Unassembled WGS sequence"/>
</dbReference>
<dbReference type="Pfam" id="PF07690">
    <property type="entry name" value="MFS_1"/>
    <property type="match status" value="1"/>
</dbReference>
<dbReference type="GO" id="GO:0022857">
    <property type="term" value="F:transmembrane transporter activity"/>
    <property type="evidence" value="ECO:0007669"/>
    <property type="project" value="InterPro"/>
</dbReference>
<feature type="transmembrane region" description="Helical" evidence="7">
    <location>
        <begin position="206"/>
        <end position="231"/>
    </location>
</feature>
<dbReference type="InterPro" id="IPR050171">
    <property type="entry name" value="MFS_Transporters"/>
</dbReference>
<gene>
    <name evidence="9" type="ORF">SAMN05660197_0234</name>
</gene>
<feature type="transmembrane region" description="Helical" evidence="7">
    <location>
        <begin position="361"/>
        <end position="378"/>
    </location>
</feature>
<reference evidence="10" key="1">
    <citation type="submission" date="2017-04" db="EMBL/GenBank/DDBJ databases">
        <authorList>
            <person name="Varghese N."/>
            <person name="Submissions S."/>
        </authorList>
    </citation>
    <scope>NUCLEOTIDE SEQUENCE [LARGE SCALE GENOMIC DNA]</scope>
    <source>
        <strain evidence="10">DSM 16512</strain>
    </source>
</reference>
<keyword evidence="5 7" id="KW-1133">Transmembrane helix</keyword>
<evidence type="ECO:0000256" key="7">
    <source>
        <dbReference type="SAM" id="Phobius"/>
    </source>
</evidence>
<evidence type="ECO:0000256" key="2">
    <source>
        <dbReference type="ARBA" id="ARBA00022448"/>
    </source>
</evidence>
<organism evidence="9 10">
    <name type="scientific">Nitratiruptor tergarcus DSM 16512</name>
    <dbReference type="NCBI Taxonomy" id="1069081"/>
    <lineage>
        <taxon>Bacteria</taxon>
        <taxon>Pseudomonadati</taxon>
        <taxon>Campylobacterota</taxon>
        <taxon>Epsilonproteobacteria</taxon>
        <taxon>Nautiliales</taxon>
        <taxon>Nitratiruptoraceae</taxon>
        <taxon>Nitratiruptor</taxon>
    </lineage>
</organism>
<dbReference type="OrthoDB" id="9764259at2"/>
<feature type="transmembrane region" description="Helical" evidence="7">
    <location>
        <begin position="161"/>
        <end position="180"/>
    </location>
</feature>
<dbReference type="PANTHER" id="PTHR23517">
    <property type="entry name" value="RESISTANCE PROTEIN MDTM, PUTATIVE-RELATED-RELATED"/>
    <property type="match status" value="1"/>
</dbReference>
<dbReference type="AlphaFoldDB" id="A0A1W1WQI4"/>
<dbReference type="PROSITE" id="PS50850">
    <property type="entry name" value="MFS"/>
    <property type="match status" value="1"/>
</dbReference>
<proteinExistence type="predicted"/>
<dbReference type="InterPro" id="IPR011701">
    <property type="entry name" value="MFS"/>
</dbReference>
<evidence type="ECO:0000256" key="1">
    <source>
        <dbReference type="ARBA" id="ARBA00004651"/>
    </source>
</evidence>
<keyword evidence="10" id="KW-1185">Reference proteome</keyword>
<evidence type="ECO:0000256" key="4">
    <source>
        <dbReference type="ARBA" id="ARBA00022692"/>
    </source>
</evidence>
<dbReference type="STRING" id="1069081.SAMN05660197_0234"/>
<evidence type="ECO:0000313" key="10">
    <source>
        <dbReference type="Proteomes" id="UP000192602"/>
    </source>
</evidence>
<keyword evidence="6 7" id="KW-0472">Membrane</keyword>